<evidence type="ECO:0000313" key="3">
    <source>
        <dbReference type="EMBL" id="SJZ49205.1"/>
    </source>
</evidence>
<keyword evidence="3" id="KW-0808">Transferase</keyword>
<dbReference type="InterPro" id="IPR003594">
    <property type="entry name" value="HATPase_dom"/>
</dbReference>
<sequence>MPVKIFEAADENLEAVNDFIHEQIKPFSCHSQTLFQIDLAVEEIFVNISHYAYSPDKGTVQIDCSVEKTSDAPAKLTVSFTDSGKAFNPLEKPDPDITASVEEREIGGLGIFLTKKYMDTVSYVRKNNRNVLTITKTIS</sequence>
<dbReference type="PANTHER" id="PTHR35526">
    <property type="entry name" value="ANTI-SIGMA-F FACTOR RSBW-RELATED"/>
    <property type="match status" value="1"/>
</dbReference>
<evidence type="ECO:0000256" key="1">
    <source>
        <dbReference type="ARBA" id="ARBA00022527"/>
    </source>
</evidence>
<dbReference type="OrthoDB" id="9773346at2"/>
<dbReference type="PANTHER" id="PTHR35526:SF6">
    <property type="entry name" value="SLR1861 PROTEIN"/>
    <property type="match status" value="1"/>
</dbReference>
<dbReference type="InterPro" id="IPR036890">
    <property type="entry name" value="HATPase_C_sf"/>
</dbReference>
<evidence type="ECO:0000313" key="4">
    <source>
        <dbReference type="Proteomes" id="UP000190423"/>
    </source>
</evidence>
<dbReference type="AlphaFoldDB" id="A0A1T4L3A1"/>
<evidence type="ECO:0000259" key="2">
    <source>
        <dbReference type="Pfam" id="PF13581"/>
    </source>
</evidence>
<dbReference type="Pfam" id="PF13581">
    <property type="entry name" value="HATPase_c_2"/>
    <property type="match status" value="1"/>
</dbReference>
<reference evidence="3 4" key="1">
    <citation type="submission" date="2017-02" db="EMBL/GenBank/DDBJ databases">
        <authorList>
            <person name="Peterson S.W."/>
        </authorList>
    </citation>
    <scope>NUCLEOTIDE SEQUENCE [LARGE SCALE GENOMIC DNA]</scope>
    <source>
        <strain evidence="3 4">ATCC BAA-908</strain>
    </source>
</reference>
<organism evidence="3 4">
    <name type="scientific">Treponema porcinum</name>
    <dbReference type="NCBI Taxonomy" id="261392"/>
    <lineage>
        <taxon>Bacteria</taxon>
        <taxon>Pseudomonadati</taxon>
        <taxon>Spirochaetota</taxon>
        <taxon>Spirochaetia</taxon>
        <taxon>Spirochaetales</taxon>
        <taxon>Treponemataceae</taxon>
        <taxon>Treponema</taxon>
    </lineage>
</organism>
<keyword evidence="3" id="KW-0418">Kinase</keyword>
<dbReference type="Proteomes" id="UP000190423">
    <property type="component" value="Unassembled WGS sequence"/>
</dbReference>
<dbReference type="STRING" id="261392.SAMN02745149_01436"/>
<dbReference type="CDD" id="cd16936">
    <property type="entry name" value="HATPase_RsbW-like"/>
    <property type="match status" value="1"/>
</dbReference>
<accession>A0A1T4L3A1</accession>
<dbReference type="EMBL" id="FUWG01000010">
    <property type="protein sequence ID" value="SJZ49205.1"/>
    <property type="molecule type" value="Genomic_DNA"/>
</dbReference>
<protein>
    <submittedName>
        <fullName evidence="3">Anti-sigma regulatory factor (Ser/Thr protein kinase)</fullName>
    </submittedName>
</protein>
<feature type="domain" description="Histidine kinase/HSP90-like ATPase" evidence="2">
    <location>
        <begin position="6"/>
        <end position="136"/>
    </location>
</feature>
<gene>
    <name evidence="3" type="ORF">SAMN02745149_01436</name>
</gene>
<proteinExistence type="predicted"/>
<name>A0A1T4L3A1_TREPO</name>
<dbReference type="Gene3D" id="3.30.565.10">
    <property type="entry name" value="Histidine kinase-like ATPase, C-terminal domain"/>
    <property type="match status" value="1"/>
</dbReference>
<dbReference type="InterPro" id="IPR050267">
    <property type="entry name" value="Anti-sigma-factor_SerPK"/>
</dbReference>
<keyword evidence="1" id="KW-0723">Serine/threonine-protein kinase</keyword>
<keyword evidence="4" id="KW-1185">Reference proteome</keyword>
<dbReference type="GO" id="GO:0004674">
    <property type="term" value="F:protein serine/threonine kinase activity"/>
    <property type="evidence" value="ECO:0007669"/>
    <property type="project" value="UniProtKB-KW"/>
</dbReference>
<dbReference type="RefSeq" id="WP_078933429.1">
    <property type="nucleotide sequence ID" value="NZ_FUWG01000010.1"/>
</dbReference>
<dbReference type="GeneID" id="78316732"/>